<organism evidence="3 4">
    <name type="scientific">Gouania willdenowi</name>
    <name type="common">Blunt-snouted clingfish</name>
    <name type="synonym">Lepadogaster willdenowi</name>
    <dbReference type="NCBI Taxonomy" id="441366"/>
    <lineage>
        <taxon>Eukaryota</taxon>
        <taxon>Metazoa</taxon>
        <taxon>Chordata</taxon>
        <taxon>Craniata</taxon>
        <taxon>Vertebrata</taxon>
        <taxon>Euteleostomi</taxon>
        <taxon>Actinopterygii</taxon>
        <taxon>Neopterygii</taxon>
        <taxon>Teleostei</taxon>
        <taxon>Neoteleostei</taxon>
        <taxon>Acanthomorphata</taxon>
        <taxon>Ovalentaria</taxon>
        <taxon>Blenniimorphae</taxon>
        <taxon>Blenniiformes</taxon>
        <taxon>Gobiesocoidei</taxon>
        <taxon>Gobiesocidae</taxon>
        <taxon>Gobiesocinae</taxon>
        <taxon>Gouania</taxon>
    </lineage>
</organism>
<dbReference type="PANTHER" id="PTHR14332:SF3">
    <property type="entry name" value="DISRUPTED IN SCHIZOPHRENIA 1 PROTEIN"/>
    <property type="match status" value="1"/>
</dbReference>
<dbReference type="GO" id="GO:0060271">
    <property type="term" value="P:cilium assembly"/>
    <property type="evidence" value="ECO:0007669"/>
    <property type="project" value="TreeGrafter"/>
</dbReference>
<proteinExistence type="predicted"/>
<dbReference type="GO" id="GO:0001764">
    <property type="term" value="P:neuron migration"/>
    <property type="evidence" value="ECO:0007669"/>
    <property type="project" value="TreeGrafter"/>
</dbReference>
<feature type="coiled-coil region" evidence="1">
    <location>
        <begin position="334"/>
        <end position="382"/>
    </location>
</feature>
<feature type="region of interest" description="Disordered" evidence="2">
    <location>
        <begin position="68"/>
        <end position="87"/>
    </location>
</feature>
<dbReference type="GO" id="GO:0005815">
    <property type="term" value="C:microtubule organizing center"/>
    <property type="evidence" value="ECO:0007669"/>
    <property type="project" value="TreeGrafter"/>
</dbReference>
<dbReference type="Proteomes" id="UP000694680">
    <property type="component" value="Chromosome 15"/>
</dbReference>
<feature type="compositionally biased region" description="Polar residues" evidence="2">
    <location>
        <begin position="14"/>
        <end position="25"/>
    </location>
</feature>
<dbReference type="InterPro" id="IPR026081">
    <property type="entry name" value="DISC1"/>
</dbReference>
<evidence type="ECO:0000313" key="3">
    <source>
        <dbReference type="Ensembl" id="ENSGWIP00000032122.1"/>
    </source>
</evidence>
<protein>
    <recommendedName>
        <fullName evidence="5">DISC1 scaffold protein</fullName>
    </recommendedName>
</protein>
<reference evidence="3" key="2">
    <citation type="submission" date="2025-08" db="UniProtKB">
        <authorList>
            <consortium name="Ensembl"/>
        </authorList>
    </citation>
    <scope>IDENTIFICATION</scope>
</reference>
<reference evidence="3" key="3">
    <citation type="submission" date="2025-09" db="UniProtKB">
        <authorList>
            <consortium name="Ensembl"/>
        </authorList>
    </citation>
    <scope>IDENTIFICATION</scope>
</reference>
<evidence type="ECO:0000256" key="2">
    <source>
        <dbReference type="SAM" id="MobiDB-lite"/>
    </source>
</evidence>
<feature type="coiled-coil region" evidence="1">
    <location>
        <begin position="482"/>
        <end position="537"/>
    </location>
</feature>
<feature type="compositionally biased region" description="Basic residues" evidence="2">
    <location>
        <begin position="1"/>
        <end position="11"/>
    </location>
</feature>
<dbReference type="GO" id="GO:0005874">
    <property type="term" value="C:microtubule"/>
    <property type="evidence" value="ECO:0007669"/>
    <property type="project" value="TreeGrafter"/>
</dbReference>
<accession>A0A8C5GLA8</accession>
<evidence type="ECO:0008006" key="5">
    <source>
        <dbReference type="Google" id="ProtNLM"/>
    </source>
</evidence>
<evidence type="ECO:0000256" key="1">
    <source>
        <dbReference type="SAM" id="Coils"/>
    </source>
</evidence>
<dbReference type="PANTHER" id="PTHR14332">
    <property type="entry name" value="DISRUPTED IN SCHIZOPHRENIA 1 PROTEIN"/>
    <property type="match status" value="1"/>
</dbReference>
<feature type="compositionally biased region" description="Acidic residues" evidence="2">
    <location>
        <begin position="26"/>
        <end position="40"/>
    </location>
</feature>
<dbReference type="AlphaFoldDB" id="A0A8C5GLA8"/>
<name>A0A8C5GLA8_GOUWI</name>
<keyword evidence="4" id="KW-1185">Reference proteome</keyword>
<keyword evidence="1" id="KW-0175">Coiled coil</keyword>
<sequence length="554" mass="62793">GHKRLHRKPGHTRGGQSRLKSTTYGQEEEEEEEDEEEDEGTACIRNGKPGRHTDFAESPVVKVLLNNHQQPERLKSRPLPNGTSFNPNLRWSSMDEESFSSSFSFIQQSLNSSQRTETTTAPIWPLQPLTPLDISLNLSIIVQTLPATASGSQREGEGLFWPETLWNGREPSREPARECDSQSLDIDLNSLLSVDSDTASASSVTSGYESATTASEQGWDNLVKKFEGVLQECLHNNRTHTKIQSMMLKLQRLQQKAILDDDYDAAERFGKKLEELCREREALKQGLPSRHPSVALFLERLNHVVHSALQRTDSGVDANPRERCDSSQGPLLRRERLLQEKRLVEHEITELERRLVELKERSGGLQHQIQQVEQQVEAEELEASVLRSCTMAQLYHLSYTLQEVVTSEHRSHISVSPPPSLLRLKEQEQALDLSIKEATAKVVMSQRLGSSLRRKVGETEAQLLALHEAKLAAISGNDFTSAKELKADMKAVYLERDRLEALAKRLHSLSSGSSQELTRMKEQRHELRQEVEEQEAQRVCVQFLWYTVLYGDVE</sequence>
<evidence type="ECO:0000313" key="4">
    <source>
        <dbReference type="Proteomes" id="UP000694680"/>
    </source>
</evidence>
<reference evidence="3" key="1">
    <citation type="submission" date="2020-06" db="EMBL/GenBank/DDBJ databases">
        <authorList>
            <consortium name="Wellcome Sanger Institute Data Sharing"/>
        </authorList>
    </citation>
    <scope>NUCLEOTIDE SEQUENCE [LARGE SCALE GENOMIC DNA]</scope>
</reference>
<feature type="region of interest" description="Disordered" evidence="2">
    <location>
        <begin position="1"/>
        <end position="55"/>
    </location>
</feature>
<dbReference type="GO" id="GO:0045111">
    <property type="term" value="C:intermediate filament cytoskeleton"/>
    <property type="evidence" value="ECO:0007669"/>
    <property type="project" value="TreeGrafter"/>
</dbReference>
<dbReference type="Ensembl" id="ENSGWIT00000034973.1">
    <property type="protein sequence ID" value="ENSGWIP00000032122.1"/>
    <property type="gene ID" value="ENSGWIG00000016562.1"/>
</dbReference>